<evidence type="ECO:0000256" key="2">
    <source>
        <dbReference type="ARBA" id="ARBA00004223"/>
    </source>
</evidence>
<evidence type="ECO:0000256" key="8">
    <source>
        <dbReference type="ARBA" id="ARBA00022448"/>
    </source>
</evidence>
<keyword evidence="9" id="KW-1003">Cell membrane</keyword>
<dbReference type="Gene3D" id="1.10.1450.10">
    <property type="entry name" value="Tetraspanin"/>
    <property type="match status" value="1"/>
</dbReference>
<dbReference type="Pfam" id="PF00335">
    <property type="entry name" value="Tetraspanin"/>
    <property type="match status" value="1"/>
</dbReference>
<dbReference type="SUPFAM" id="SSF48652">
    <property type="entry name" value="Tetraspanin"/>
    <property type="match status" value="1"/>
</dbReference>
<comment type="caution">
    <text evidence="22">Lacks conserved residue(s) required for the propagation of feature annotation.</text>
</comment>
<sequence length="233" mass="26096">MSVFQLSGLLILAMGLWTVFDKHHYVSLLSSNTYVATTYLLIATGGFILIVGVFGCCGAWKENRICLMAFASFLFVIFLLEAISGVLAYMYEATVHDELMRSLNSTLLNTYEVDKTKTQAIDNMQAAFQCCGAASFKDWRHRPPSTWQAAHNYSTPDSCCKSRSPGCAFHVHPSNIYYDGCITKLEQYLKEHLIIIGSVGLGICCLQIFGILFACCLAKSIKEWEDRQTTYAW</sequence>
<dbReference type="PIRSF" id="PIRSF002419">
    <property type="entry name" value="Tetraspanin"/>
    <property type="match status" value="1"/>
</dbReference>
<evidence type="ECO:0000256" key="21">
    <source>
        <dbReference type="ARBA" id="ARBA00046382"/>
    </source>
</evidence>
<dbReference type="GO" id="GO:0030154">
    <property type="term" value="P:cell differentiation"/>
    <property type="evidence" value="ECO:0007669"/>
    <property type="project" value="UniProtKB-ARBA"/>
</dbReference>
<evidence type="ECO:0000256" key="9">
    <source>
        <dbReference type="ARBA" id="ARBA00022475"/>
    </source>
</evidence>
<keyword evidence="14 22" id="KW-1133">Transmembrane helix</keyword>
<evidence type="ECO:0000256" key="17">
    <source>
        <dbReference type="ARBA" id="ARBA00023180"/>
    </source>
</evidence>
<comment type="similarity">
    <text evidence="7 22">Belongs to the tetraspanin (TM4SF) family.</text>
</comment>
<reference evidence="23" key="1">
    <citation type="journal article" date="2023" name="Mol. Biol. Evol.">
        <title>Third-Generation Sequencing Reveals the Adaptive Role of the Epigenome in Three Deep-Sea Polychaetes.</title>
        <authorList>
            <person name="Perez M."/>
            <person name="Aroh O."/>
            <person name="Sun Y."/>
            <person name="Lan Y."/>
            <person name="Juniper S.K."/>
            <person name="Young C.R."/>
            <person name="Angers B."/>
            <person name="Qian P.Y."/>
        </authorList>
    </citation>
    <scope>NUCLEOTIDE SEQUENCE</scope>
    <source>
        <strain evidence="23">R07B-5</strain>
    </source>
</reference>
<evidence type="ECO:0000256" key="7">
    <source>
        <dbReference type="ARBA" id="ARBA00006840"/>
    </source>
</evidence>
<dbReference type="PANTHER" id="PTHR19282">
    <property type="entry name" value="TETRASPANIN"/>
    <property type="match status" value="1"/>
</dbReference>
<comment type="subunit">
    <text evidence="21">Interacts with TIMP1 and ITGB1 and recruits TIMP1 to ITGB1. Interacts with CD9. Identified in a complex with CD9 and ITGB3. Interacts with PMEL. Interacts with KDR/VEGFR2; identified in a complex with ITGB1 and KDR/VEGFR2 and is required to recruit KDR to ITGB1 complexes. Interacts with SYT7.</text>
</comment>
<evidence type="ECO:0000256" key="6">
    <source>
        <dbReference type="ARBA" id="ARBA00004656"/>
    </source>
</evidence>
<protein>
    <recommendedName>
        <fullName evidence="22">Tetraspanin</fullName>
    </recommendedName>
</protein>
<keyword evidence="24" id="KW-1185">Reference proteome</keyword>
<dbReference type="PANTHER" id="PTHR19282:SF544">
    <property type="entry name" value="TETRASPANIN"/>
    <property type="match status" value="1"/>
</dbReference>
<dbReference type="EMBL" id="JAODUO010000558">
    <property type="protein sequence ID" value="KAK2178158.1"/>
    <property type="molecule type" value="Genomic_DNA"/>
</dbReference>
<evidence type="ECO:0000313" key="23">
    <source>
        <dbReference type="EMBL" id="KAK2178158.1"/>
    </source>
</evidence>
<dbReference type="CDD" id="cd03155">
    <property type="entry name" value="CD151_like_LEL"/>
    <property type="match status" value="1"/>
</dbReference>
<gene>
    <name evidence="23" type="ORF">NP493_559g01016</name>
</gene>
<keyword evidence="17" id="KW-0325">Glycoprotein</keyword>
<evidence type="ECO:0000256" key="4">
    <source>
        <dbReference type="ARBA" id="ARBA00004613"/>
    </source>
</evidence>
<evidence type="ECO:0000256" key="13">
    <source>
        <dbReference type="ARBA" id="ARBA00022927"/>
    </source>
</evidence>
<evidence type="ECO:0000256" key="3">
    <source>
        <dbReference type="ARBA" id="ARBA00004241"/>
    </source>
</evidence>
<dbReference type="GO" id="GO:0009986">
    <property type="term" value="C:cell surface"/>
    <property type="evidence" value="ECO:0007669"/>
    <property type="project" value="UniProtKB-SubCell"/>
</dbReference>
<feature type="transmembrane region" description="Helical" evidence="22">
    <location>
        <begin position="67"/>
        <end position="91"/>
    </location>
</feature>
<dbReference type="InterPro" id="IPR000301">
    <property type="entry name" value="Tetraspanin_animals"/>
</dbReference>
<dbReference type="GO" id="GO:0005765">
    <property type="term" value="C:lysosomal membrane"/>
    <property type="evidence" value="ECO:0007669"/>
    <property type="project" value="UniProtKB-SubCell"/>
</dbReference>
<comment type="function">
    <text evidence="20">Functions as a cell surface receptor for TIMP1 and plays a role in the activation of cellular signaling cascades. Plays a role in the activation of ITGB1 and integrin signaling, leading to the activation of AKT, FAK/PTK2 and MAP kinases. Promotes cell survival, reorganization of the actin cytoskeleton, cell adhesion, spreading and migration, via its role in the activation of AKT and FAK/PTK2. Plays a role in VEGFA signaling via its role in regulating the internalization of KDR/VEGFR2. Plays a role in intracellular vesicular transport processes, and is required for normal trafficking of the PMEL luminal domain that is essential for the development and maturation of melanocytes. Plays a role in the adhesion of leukocytes onto endothelial cells via its role in the regulation of SELP trafficking. May play a role in mast cell degranulation in response to Ms4a2/FceRI stimulation, but not in mast cell degranulation in response to other stimuli.</text>
</comment>
<keyword evidence="15 22" id="KW-0472">Membrane</keyword>
<keyword evidence="10" id="KW-0964">Secreted</keyword>
<dbReference type="PRINTS" id="PR00259">
    <property type="entry name" value="TMFOUR"/>
</dbReference>
<evidence type="ECO:0000256" key="10">
    <source>
        <dbReference type="ARBA" id="ARBA00022525"/>
    </source>
</evidence>
<dbReference type="Proteomes" id="UP001209878">
    <property type="component" value="Unassembled WGS sequence"/>
</dbReference>
<evidence type="ECO:0000256" key="15">
    <source>
        <dbReference type="ARBA" id="ARBA00023136"/>
    </source>
</evidence>
<evidence type="ECO:0000256" key="11">
    <source>
        <dbReference type="ARBA" id="ARBA00022692"/>
    </source>
</evidence>
<dbReference type="GO" id="GO:0005576">
    <property type="term" value="C:extracellular region"/>
    <property type="evidence" value="ECO:0007669"/>
    <property type="project" value="UniProtKB-SubCell"/>
</dbReference>
<keyword evidence="13" id="KW-0653">Protein transport</keyword>
<dbReference type="AlphaFoldDB" id="A0AAD9KUY7"/>
<dbReference type="FunFam" id="1.10.1450.10:FF:000019">
    <property type="entry name" value="Tetraspanin"/>
    <property type="match status" value="1"/>
</dbReference>
<evidence type="ECO:0000256" key="20">
    <source>
        <dbReference type="ARBA" id="ARBA00043922"/>
    </source>
</evidence>
<evidence type="ECO:0000256" key="22">
    <source>
        <dbReference type="RuleBase" id="RU361218"/>
    </source>
</evidence>
<dbReference type="InterPro" id="IPR008952">
    <property type="entry name" value="Tetraspanin_EC2_sf"/>
</dbReference>
<keyword evidence="12" id="KW-0967">Endosome</keyword>
<evidence type="ECO:0000256" key="1">
    <source>
        <dbReference type="ARBA" id="ARBA00004107"/>
    </source>
</evidence>
<keyword evidence="11 22" id="KW-0812">Transmembrane</keyword>
<evidence type="ECO:0000256" key="5">
    <source>
        <dbReference type="ARBA" id="ARBA00004651"/>
    </source>
</evidence>
<evidence type="ECO:0000256" key="16">
    <source>
        <dbReference type="ARBA" id="ARBA00023139"/>
    </source>
</evidence>
<dbReference type="InterPro" id="IPR018499">
    <property type="entry name" value="Tetraspanin/Peripherin"/>
</dbReference>
<keyword evidence="16" id="KW-0564">Palmitate</keyword>
<evidence type="ECO:0000256" key="18">
    <source>
        <dbReference type="ARBA" id="ARBA00023228"/>
    </source>
</evidence>
<comment type="subcellular location">
    <subcellularLocation>
        <location evidence="5">Cell membrane</location>
        <topology evidence="5">Multi-pass membrane protein</topology>
    </subcellularLocation>
    <subcellularLocation>
        <location evidence="3">Cell surface</location>
    </subcellularLocation>
    <subcellularLocation>
        <location evidence="1">Late endosome membrane</location>
        <topology evidence="1">Multi-pass membrane protein</topology>
    </subcellularLocation>
    <subcellularLocation>
        <location evidence="6">Lysosome membrane</location>
    </subcellularLocation>
    <subcellularLocation>
        <location evidence="2">Melanosome</location>
    </subcellularLocation>
    <subcellularLocation>
        <location evidence="22">Membrane</location>
        <topology evidence="22">Multi-pass membrane protein</topology>
    </subcellularLocation>
    <subcellularLocation>
        <location evidence="4">Secreted</location>
    </subcellularLocation>
</comment>
<evidence type="ECO:0000256" key="19">
    <source>
        <dbReference type="ARBA" id="ARBA00023288"/>
    </source>
</evidence>
<evidence type="ECO:0000256" key="12">
    <source>
        <dbReference type="ARBA" id="ARBA00022753"/>
    </source>
</evidence>
<evidence type="ECO:0000256" key="14">
    <source>
        <dbReference type="ARBA" id="ARBA00022989"/>
    </source>
</evidence>
<proteinExistence type="inferred from homology"/>
<keyword evidence="8" id="KW-0813">Transport</keyword>
<organism evidence="23 24">
    <name type="scientific">Ridgeia piscesae</name>
    <name type="common">Tubeworm</name>
    <dbReference type="NCBI Taxonomy" id="27915"/>
    <lineage>
        <taxon>Eukaryota</taxon>
        <taxon>Metazoa</taxon>
        <taxon>Spiralia</taxon>
        <taxon>Lophotrochozoa</taxon>
        <taxon>Annelida</taxon>
        <taxon>Polychaeta</taxon>
        <taxon>Sedentaria</taxon>
        <taxon>Canalipalpata</taxon>
        <taxon>Sabellida</taxon>
        <taxon>Siboglinidae</taxon>
        <taxon>Ridgeia</taxon>
    </lineage>
</organism>
<feature type="transmembrane region" description="Helical" evidence="22">
    <location>
        <begin position="193"/>
        <end position="218"/>
    </location>
</feature>
<comment type="caution">
    <text evidence="23">The sequence shown here is derived from an EMBL/GenBank/DDBJ whole genome shotgun (WGS) entry which is preliminary data.</text>
</comment>
<keyword evidence="19" id="KW-0449">Lipoprotein</keyword>
<feature type="transmembrane region" description="Helical" evidence="22">
    <location>
        <begin position="39"/>
        <end position="60"/>
    </location>
</feature>
<keyword evidence="18" id="KW-0458">Lysosome</keyword>
<evidence type="ECO:0000313" key="24">
    <source>
        <dbReference type="Proteomes" id="UP001209878"/>
    </source>
</evidence>
<accession>A0AAD9KUY7</accession>
<dbReference type="GO" id="GO:0005886">
    <property type="term" value="C:plasma membrane"/>
    <property type="evidence" value="ECO:0007669"/>
    <property type="project" value="UniProtKB-SubCell"/>
</dbReference>
<dbReference type="GO" id="GO:0015031">
    <property type="term" value="P:protein transport"/>
    <property type="evidence" value="ECO:0007669"/>
    <property type="project" value="UniProtKB-KW"/>
</dbReference>
<dbReference type="GO" id="GO:0031902">
    <property type="term" value="C:late endosome membrane"/>
    <property type="evidence" value="ECO:0007669"/>
    <property type="project" value="UniProtKB-SubCell"/>
</dbReference>
<name>A0AAD9KUY7_RIDPI</name>